<organism evidence="9 10">
    <name type="scientific">Athelia psychrophila</name>
    <dbReference type="NCBI Taxonomy" id="1759441"/>
    <lineage>
        <taxon>Eukaryota</taxon>
        <taxon>Fungi</taxon>
        <taxon>Dikarya</taxon>
        <taxon>Basidiomycota</taxon>
        <taxon>Agaricomycotina</taxon>
        <taxon>Agaricomycetes</taxon>
        <taxon>Agaricomycetidae</taxon>
        <taxon>Atheliales</taxon>
        <taxon>Atheliaceae</taxon>
        <taxon>Athelia</taxon>
    </lineage>
</organism>
<dbReference type="EMBL" id="KV417536">
    <property type="protein sequence ID" value="KZP22887.1"/>
    <property type="molecule type" value="Genomic_DNA"/>
</dbReference>
<evidence type="ECO:0000256" key="4">
    <source>
        <dbReference type="ARBA" id="ARBA00022989"/>
    </source>
</evidence>
<evidence type="ECO:0000256" key="6">
    <source>
        <dbReference type="ARBA" id="ARBA00037968"/>
    </source>
</evidence>
<feature type="transmembrane region" description="Helical" evidence="7">
    <location>
        <begin position="473"/>
        <end position="492"/>
    </location>
</feature>
<feature type="transmembrane region" description="Helical" evidence="7">
    <location>
        <begin position="441"/>
        <end position="461"/>
    </location>
</feature>
<dbReference type="GO" id="GO:0022857">
    <property type="term" value="F:transmembrane transporter activity"/>
    <property type="evidence" value="ECO:0007669"/>
    <property type="project" value="InterPro"/>
</dbReference>
<evidence type="ECO:0000256" key="2">
    <source>
        <dbReference type="ARBA" id="ARBA00022448"/>
    </source>
</evidence>
<accession>A0A166LF22</accession>
<dbReference type="Proteomes" id="UP000076532">
    <property type="component" value="Unassembled WGS sequence"/>
</dbReference>
<protein>
    <submittedName>
        <fullName evidence="9">MFS general substrate transporter</fullName>
    </submittedName>
</protein>
<keyword evidence="2" id="KW-0813">Transport</keyword>
<evidence type="ECO:0000259" key="8">
    <source>
        <dbReference type="PROSITE" id="PS50850"/>
    </source>
</evidence>
<feature type="transmembrane region" description="Helical" evidence="7">
    <location>
        <begin position="87"/>
        <end position="112"/>
    </location>
</feature>
<dbReference type="PANTHER" id="PTHR43791:SF97">
    <property type="entry name" value="ALLANTOATE TRANSPORTER, PUTATIVE (AFU_ORTHOLOGUE AFUA_1G14700)-RELATED"/>
    <property type="match status" value="1"/>
</dbReference>
<evidence type="ECO:0000256" key="7">
    <source>
        <dbReference type="SAM" id="Phobius"/>
    </source>
</evidence>
<evidence type="ECO:0000313" key="9">
    <source>
        <dbReference type="EMBL" id="KZP22887.1"/>
    </source>
</evidence>
<dbReference type="PROSITE" id="PS50850">
    <property type="entry name" value="MFS"/>
    <property type="match status" value="1"/>
</dbReference>
<feature type="transmembrane region" description="Helical" evidence="7">
    <location>
        <begin position="124"/>
        <end position="140"/>
    </location>
</feature>
<proteinExistence type="inferred from homology"/>
<dbReference type="Gene3D" id="1.20.1250.20">
    <property type="entry name" value="MFS general substrate transporter like domains"/>
    <property type="match status" value="1"/>
</dbReference>
<dbReference type="GO" id="GO:0016020">
    <property type="term" value="C:membrane"/>
    <property type="evidence" value="ECO:0007669"/>
    <property type="project" value="UniProtKB-SubCell"/>
</dbReference>
<feature type="transmembrane region" description="Helical" evidence="7">
    <location>
        <begin position="315"/>
        <end position="339"/>
    </location>
</feature>
<dbReference type="AlphaFoldDB" id="A0A166LF22"/>
<feature type="transmembrane region" description="Helical" evidence="7">
    <location>
        <begin position="351"/>
        <end position="370"/>
    </location>
</feature>
<feature type="transmembrane region" description="Helical" evidence="7">
    <location>
        <begin position="152"/>
        <end position="172"/>
    </location>
</feature>
<evidence type="ECO:0000256" key="3">
    <source>
        <dbReference type="ARBA" id="ARBA00022692"/>
    </source>
</evidence>
<keyword evidence="10" id="KW-1185">Reference proteome</keyword>
<dbReference type="PANTHER" id="PTHR43791">
    <property type="entry name" value="PERMEASE-RELATED"/>
    <property type="match status" value="1"/>
</dbReference>
<dbReference type="InterPro" id="IPR011701">
    <property type="entry name" value="MFS"/>
</dbReference>
<gene>
    <name evidence="9" type="ORF">FIBSPDRAFT_1043254</name>
</gene>
<dbReference type="OrthoDB" id="6730379at2759"/>
<dbReference type="InterPro" id="IPR036259">
    <property type="entry name" value="MFS_trans_sf"/>
</dbReference>
<feature type="transmembrane region" description="Helical" evidence="7">
    <location>
        <begin position="184"/>
        <end position="204"/>
    </location>
</feature>
<feature type="transmembrane region" description="Helical" evidence="7">
    <location>
        <begin position="382"/>
        <end position="400"/>
    </location>
</feature>
<dbReference type="STRING" id="436010.A0A166LF22"/>
<reference evidence="9 10" key="1">
    <citation type="journal article" date="2016" name="Mol. Biol. Evol.">
        <title>Comparative Genomics of Early-Diverging Mushroom-Forming Fungi Provides Insights into the Origins of Lignocellulose Decay Capabilities.</title>
        <authorList>
            <person name="Nagy L.G."/>
            <person name="Riley R."/>
            <person name="Tritt A."/>
            <person name="Adam C."/>
            <person name="Daum C."/>
            <person name="Floudas D."/>
            <person name="Sun H."/>
            <person name="Yadav J.S."/>
            <person name="Pangilinan J."/>
            <person name="Larsson K.H."/>
            <person name="Matsuura K."/>
            <person name="Barry K."/>
            <person name="Labutti K."/>
            <person name="Kuo R."/>
            <person name="Ohm R.A."/>
            <person name="Bhattacharya S.S."/>
            <person name="Shirouzu T."/>
            <person name="Yoshinaga Y."/>
            <person name="Martin F.M."/>
            <person name="Grigoriev I.V."/>
            <person name="Hibbett D.S."/>
        </authorList>
    </citation>
    <scope>NUCLEOTIDE SEQUENCE [LARGE SCALE GENOMIC DNA]</scope>
    <source>
        <strain evidence="9 10">CBS 109695</strain>
    </source>
</reference>
<sequence length="533" mass="58850">MTSLPHELTPAQLASVGEVDDDSKPQDVQVEQVKKSAMPIVYHGVNKNAANDERQAMYDEAIELYGEEGSIDPAAEKKLVRKIDKRVIPILGVCYFFYYVDKTTLSYAAIFGIKDDLKLVGTEYSWLSSIFYFGWLLWALPSNLIMQRSPPAYYLAFNITMWGVLLMCQAASKNFATLAALRVLSGAFEAIADPAFMLFTSMFYTRDEQPYRISAWYAFNGVGVAGGGLIGYGIGQIKGSLSPWRYEFLIVGAACAVWGICIALLLPNSPLTARGFSREERVLMIARQRKNQTGIENRVIKWDQVKDCFTDYRSFMFFMLGLIGNVPNAGISNFSTLVIQGMGFDILQTSLLGIPQGALVVIWIALGAFLNGRLPQNSRTIVCMLFMVPTIAGCLGFLLAPTHAYGGRLVCFYLTGSYQASFVLGLSLITSNTGGQTKKMLVAGLIWLGACVGNISGPFFYKTAQAPKYQLGIGSILVANCLELALFFLFRLSYIHANKKKDADKAQGIAKDVNATAFSDMTDRQNPNFRYVY</sequence>
<dbReference type="InterPro" id="IPR020846">
    <property type="entry name" value="MFS_dom"/>
</dbReference>
<evidence type="ECO:0000313" key="10">
    <source>
        <dbReference type="Proteomes" id="UP000076532"/>
    </source>
</evidence>
<dbReference type="FunFam" id="1.20.1250.20:FF:000064">
    <property type="entry name" value="MFS allantoate transporter"/>
    <property type="match status" value="1"/>
</dbReference>
<feature type="transmembrane region" description="Helical" evidence="7">
    <location>
        <begin position="246"/>
        <end position="266"/>
    </location>
</feature>
<feature type="transmembrane region" description="Helical" evidence="7">
    <location>
        <begin position="406"/>
        <end position="429"/>
    </location>
</feature>
<dbReference type="Pfam" id="PF07690">
    <property type="entry name" value="MFS_1"/>
    <property type="match status" value="1"/>
</dbReference>
<feature type="domain" description="Major facilitator superfamily (MFS) profile" evidence="8">
    <location>
        <begin position="87"/>
        <end position="499"/>
    </location>
</feature>
<evidence type="ECO:0000256" key="5">
    <source>
        <dbReference type="ARBA" id="ARBA00023136"/>
    </source>
</evidence>
<keyword evidence="5 7" id="KW-0472">Membrane</keyword>
<dbReference type="SUPFAM" id="SSF103473">
    <property type="entry name" value="MFS general substrate transporter"/>
    <property type="match status" value="1"/>
</dbReference>
<keyword evidence="4 7" id="KW-1133">Transmembrane helix</keyword>
<comment type="similarity">
    <text evidence="6">Belongs to the major facilitator superfamily. Allantoate permease family.</text>
</comment>
<comment type="subcellular location">
    <subcellularLocation>
        <location evidence="1">Membrane</location>
        <topology evidence="1">Multi-pass membrane protein</topology>
    </subcellularLocation>
</comment>
<evidence type="ECO:0000256" key="1">
    <source>
        <dbReference type="ARBA" id="ARBA00004141"/>
    </source>
</evidence>
<feature type="transmembrane region" description="Helical" evidence="7">
    <location>
        <begin position="216"/>
        <end position="234"/>
    </location>
</feature>
<name>A0A166LF22_9AGAM</name>
<keyword evidence="3 7" id="KW-0812">Transmembrane</keyword>